<evidence type="ECO:0000256" key="2">
    <source>
        <dbReference type="ARBA" id="ARBA00022801"/>
    </source>
</evidence>
<dbReference type="PANTHER" id="PTHR10587:SF133">
    <property type="entry name" value="CHITIN DEACETYLASE 1-RELATED"/>
    <property type="match status" value="1"/>
</dbReference>
<evidence type="ECO:0000313" key="6">
    <source>
        <dbReference type="Proteomes" id="UP001165293"/>
    </source>
</evidence>
<evidence type="ECO:0000256" key="3">
    <source>
        <dbReference type="SAM" id="SignalP"/>
    </source>
</evidence>
<keyword evidence="2" id="KW-0378">Hydrolase</keyword>
<keyword evidence="3" id="KW-0732">Signal</keyword>
<dbReference type="Proteomes" id="UP001165293">
    <property type="component" value="Unassembled WGS sequence"/>
</dbReference>
<dbReference type="SUPFAM" id="SSF88713">
    <property type="entry name" value="Glycoside hydrolase/deacetylase"/>
    <property type="match status" value="1"/>
</dbReference>
<dbReference type="InterPro" id="IPR011330">
    <property type="entry name" value="Glyco_hydro/deAcase_b/a-brl"/>
</dbReference>
<feature type="chain" id="PRO_5045444993" evidence="3">
    <location>
        <begin position="24"/>
        <end position="335"/>
    </location>
</feature>
<comment type="caution">
    <text evidence="5">The sequence shown here is derived from an EMBL/GenBank/DDBJ whole genome shotgun (WGS) entry which is preliminary data.</text>
</comment>
<evidence type="ECO:0000256" key="1">
    <source>
        <dbReference type="ARBA" id="ARBA00022723"/>
    </source>
</evidence>
<organism evidence="5 6">
    <name type="scientific">Noviluteimonas lactosilytica</name>
    <dbReference type="NCBI Taxonomy" id="2888523"/>
    <lineage>
        <taxon>Bacteria</taxon>
        <taxon>Pseudomonadati</taxon>
        <taxon>Pseudomonadota</taxon>
        <taxon>Gammaproteobacteria</taxon>
        <taxon>Lysobacterales</taxon>
        <taxon>Lysobacteraceae</taxon>
        <taxon>Noviluteimonas</taxon>
    </lineage>
</organism>
<dbReference type="PANTHER" id="PTHR10587">
    <property type="entry name" value="GLYCOSYL TRANSFERASE-RELATED"/>
    <property type="match status" value="1"/>
</dbReference>
<dbReference type="InterPro" id="IPR050248">
    <property type="entry name" value="Polysacc_deacetylase_ArnD"/>
</dbReference>
<dbReference type="EMBL" id="JAJGAK010000001">
    <property type="protein sequence ID" value="MCC8362860.1"/>
    <property type="molecule type" value="Genomic_DNA"/>
</dbReference>
<keyword evidence="6" id="KW-1185">Reference proteome</keyword>
<proteinExistence type="predicted"/>
<dbReference type="RefSeq" id="WP_230526435.1">
    <property type="nucleotide sequence ID" value="NZ_JAJGAK010000001.1"/>
</dbReference>
<dbReference type="Pfam" id="PF01522">
    <property type="entry name" value="Polysacc_deac_1"/>
    <property type="match status" value="1"/>
</dbReference>
<protein>
    <submittedName>
        <fullName evidence="5">Polysaccharide deacetylase family protein</fullName>
    </submittedName>
</protein>
<reference evidence="5" key="1">
    <citation type="submission" date="2021-10" db="EMBL/GenBank/DDBJ databases">
        <authorList>
            <person name="Lyu M."/>
            <person name="Wang X."/>
            <person name="Meng X."/>
            <person name="Xu K."/>
        </authorList>
    </citation>
    <scope>NUCLEOTIDE SEQUENCE</scope>
    <source>
        <strain evidence="5">A6</strain>
    </source>
</reference>
<feature type="domain" description="NodB homology" evidence="4">
    <location>
        <begin position="37"/>
        <end position="162"/>
    </location>
</feature>
<accession>A0ABS8JH30</accession>
<sequence length="335" mass="37467">MIARVAALACLLLWCALAPTAVAGGAKGKPKRTPEVDRRIAITIDDLPWQWAGRLHPDVFAARHAKLIAAVRASGVTGVGFVNEKELEVDGKVDPARVAMLREWLDAGWELGNHTWGHLDYHAVGLEAYEADVLKGERVLRPLLAERGETPKWFRHPWLRNGRTPEERAALDAFLAQHGYRTAPVTVNTGEWIWANAYQRTLDGVAPDAEKQATLARLRSEYVAYMLAKLAFLEQQSLTLLEYNVPQVLLLHANELNAETFPELIGGMQQHGYRVVSLEEAVRDPAYARVDGYRGPHGISWLHRWALAEGKQRSFFMGDTTVPRWVMDIAGVETE</sequence>
<evidence type="ECO:0000259" key="4">
    <source>
        <dbReference type="Pfam" id="PF01522"/>
    </source>
</evidence>
<name>A0ABS8JH30_9GAMM</name>
<dbReference type="Gene3D" id="3.20.20.370">
    <property type="entry name" value="Glycoside hydrolase/deacetylase"/>
    <property type="match status" value="1"/>
</dbReference>
<feature type="signal peptide" evidence="3">
    <location>
        <begin position="1"/>
        <end position="23"/>
    </location>
</feature>
<keyword evidence="1" id="KW-0479">Metal-binding</keyword>
<dbReference type="InterPro" id="IPR002509">
    <property type="entry name" value="NODB_dom"/>
</dbReference>
<evidence type="ECO:0000313" key="5">
    <source>
        <dbReference type="EMBL" id="MCC8362860.1"/>
    </source>
</evidence>
<gene>
    <name evidence="5" type="ORF">LK996_07190</name>
</gene>
<dbReference type="CDD" id="cd10960">
    <property type="entry name" value="CE4_NodB_like_1"/>
    <property type="match status" value="1"/>
</dbReference>